<gene>
    <name evidence="11" type="ORF">QUG92_02120</name>
</gene>
<evidence type="ECO:0000256" key="7">
    <source>
        <dbReference type="ARBA" id="ARBA00023136"/>
    </source>
</evidence>
<organism evidence="11 12">
    <name type="scientific">Curtobacterium citri</name>
    <dbReference type="NCBI Taxonomy" id="3055139"/>
    <lineage>
        <taxon>Bacteria</taxon>
        <taxon>Bacillati</taxon>
        <taxon>Actinomycetota</taxon>
        <taxon>Actinomycetes</taxon>
        <taxon>Micrococcales</taxon>
        <taxon>Microbacteriaceae</taxon>
        <taxon>Curtobacterium</taxon>
    </lineage>
</organism>
<feature type="region of interest" description="Disordered" evidence="8">
    <location>
        <begin position="525"/>
        <end position="577"/>
    </location>
</feature>
<feature type="transmembrane region" description="Helical" evidence="9">
    <location>
        <begin position="497"/>
        <end position="517"/>
    </location>
</feature>
<evidence type="ECO:0000256" key="1">
    <source>
        <dbReference type="ARBA" id="ARBA00004651"/>
    </source>
</evidence>
<accession>A0ABT7T2X3</accession>
<evidence type="ECO:0000259" key="10">
    <source>
        <dbReference type="Pfam" id="PF13231"/>
    </source>
</evidence>
<feature type="domain" description="Glycosyltransferase RgtA/B/C/D-like" evidence="10">
    <location>
        <begin position="127"/>
        <end position="295"/>
    </location>
</feature>
<dbReference type="Pfam" id="PF13231">
    <property type="entry name" value="PMT_2"/>
    <property type="match status" value="1"/>
</dbReference>
<dbReference type="GO" id="GO:0016757">
    <property type="term" value="F:glycosyltransferase activity"/>
    <property type="evidence" value="ECO:0007669"/>
    <property type="project" value="UniProtKB-KW"/>
</dbReference>
<keyword evidence="5 9" id="KW-0812">Transmembrane</keyword>
<feature type="region of interest" description="Disordered" evidence="8">
    <location>
        <begin position="1"/>
        <end position="23"/>
    </location>
</feature>
<evidence type="ECO:0000256" key="2">
    <source>
        <dbReference type="ARBA" id="ARBA00022475"/>
    </source>
</evidence>
<dbReference type="PANTHER" id="PTHR33908:SF11">
    <property type="entry name" value="MEMBRANE PROTEIN"/>
    <property type="match status" value="1"/>
</dbReference>
<keyword evidence="4 11" id="KW-0808">Transferase</keyword>
<feature type="transmembrane region" description="Helical" evidence="9">
    <location>
        <begin position="236"/>
        <end position="265"/>
    </location>
</feature>
<dbReference type="InterPro" id="IPR038731">
    <property type="entry name" value="RgtA/B/C-like"/>
</dbReference>
<evidence type="ECO:0000256" key="3">
    <source>
        <dbReference type="ARBA" id="ARBA00022676"/>
    </source>
</evidence>
<keyword evidence="3 11" id="KW-0328">Glycosyltransferase</keyword>
<feature type="compositionally biased region" description="Basic and acidic residues" evidence="8">
    <location>
        <begin position="525"/>
        <end position="555"/>
    </location>
</feature>
<dbReference type="PANTHER" id="PTHR33908">
    <property type="entry name" value="MANNOSYLTRANSFERASE YKCB-RELATED"/>
    <property type="match status" value="1"/>
</dbReference>
<feature type="transmembrane region" description="Helical" evidence="9">
    <location>
        <begin position="448"/>
        <end position="471"/>
    </location>
</feature>
<feature type="transmembrane region" description="Helical" evidence="9">
    <location>
        <begin position="419"/>
        <end position="436"/>
    </location>
</feature>
<evidence type="ECO:0000313" key="11">
    <source>
        <dbReference type="EMBL" id="MDM7883890.1"/>
    </source>
</evidence>
<feature type="transmembrane region" description="Helical" evidence="9">
    <location>
        <begin position="277"/>
        <end position="296"/>
    </location>
</feature>
<dbReference type="Proteomes" id="UP001237823">
    <property type="component" value="Unassembled WGS sequence"/>
</dbReference>
<evidence type="ECO:0000313" key="12">
    <source>
        <dbReference type="Proteomes" id="UP001237823"/>
    </source>
</evidence>
<keyword evidence="7 9" id="KW-0472">Membrane</keyword>
<feature type="transmembrane region" description="Helical" evidence="9">
    <location>
        <begin position="184"/>
        <end position="205"/>
    </location>
</feature>
<keyword evidence="6 9" id="KW-1133">Transmembrane helix</keyword>
<evidence type="ECO:0000256" key="5">
    <source>
        <dbReference type="ARBA" id="ARBA00022692"/>
    </source>
</evidence>
<feature type="transmembrane region" description="Helical" evidence="9">
    <location>
        <begin position="152"/>
        <end position="172"/>
    </location>
</feature>
<feature type="transmembrane region" description="Helical" evidence="9">
    <location>
        <begin position="381"/>
        <end position="399"/>
    </location>
</feature>
<evidence type="ECO:0000256" key="9">
    <source>
        <dbReference type="SAM" id="Phobius"/>
    </source>
</evidence>
<dbReference type="RefSeq" id="WP_289457502.1">
    <property type="nucleotide sequence ID" value="NZ_JAUCML010000001.1"/>
</dbReference>
<protein>
    <submittedName>
        <fullName evidence="11">Glycosyltransferase family 39 protein</fullName>
        <ecNumber evidence="11">2.4.-.-</ecNumber>
    </submittedName>
</protein>
<dbReference type="InterPro" id="IPR050297">
    <property type="entry name" value="LipidA_mod_glycosyltrf_83"/>
</dbReference>
<evidence type="ECO:0000256" key="8">
    <source>
        <dbReference type="SAM" id="MobiDB-lite"/>
    </source>
</evidence>
<dbReference type="EC" id="2.4.-.-" evidence="11"/>
<evidence type="ECO:0000256" key="4">
    <source>
        <dbReference type="ARBA" id="ARBA00022679"/>
    </source>
</evidence>
<proteinExistence type="predicted"/>
<comment type="caution">
    <text evidence="11">The sequence shown here is derived from an EMBL/GenBank/DDBJ whole genome shotgun (WGS) entry which is preliminary data.</text>
</comment>
<comment type="subcellular location">
    <subcellularLocation>
        <location evidence="1">Cell membrane</location>
        <topology evidence="1">Multi-pass membrane protein</topology>
    </subcellularLocation>
</comment>
<feature type="transmembrane region" description="Helical" evidence="9">
    <location>
        <begin position="352"/>
        <end position="374"/>
    </location>
</feature>
<keyword evidence="2" id="KW-1003">Cell membrane</keyword>
<feature type="transmembrane region" description="Helical" evidence="9">
    <location>
        <begin position="38"/>
        <end position="57"/>
    </location>
</feature>
<evidence type="ECO:0000256" key="6">
    <source>
        <dbReference type="ARBA" id="ARBA00022989"/>
    </source>
</evidence>
<reference evidence="11 12" key="1">
    <citation type="submission" date="2023-06" db="EMBL/GenBank/DDBJ databases">
        <authorList>
            <person name="Feng G."/>
            <person name="Li J."/>
            <person name="Zhu H."/>
        </authorList>
    </citation>
    <scope>NUCLEOTIDE SEQUENCE [LARGE SCALE GENOMIC DNA]</scope>
    <source>
        <strain evidence="11 12">RHCKG23</strain>
    </source>
</reference>
<name>A0ABT7T2X3_9MICO</name>
<keyword evidence="12" id="KW-1185">Reference proteome</keyword>
<dbReference type="EMBL" id="JAUCML010000001">
    <property type="protein sequence ID" value="MDM7883890.1"/>
    <property type="molecule type" value="Genomic_DNA"/>
</dbReference>
<sequence length="577" mass="60953">MATEAPVSDRPADRPVTPGTAAHHPVVHHPVVRRTERVVVAIVTAAFAIVLFTWAAVVPMYQAADERAHFDAVVHVAIGDGWPDPGDLHLLRAVDEADTAPPSATMGQLLDETGRAETDTVDQMTQHPPTYYAVAAGVLHLVDFAARTPDQALLAVRLLGALLLAPLPALAWATVRRVTRSPRAALVGAFAVVAVPELASIGASASNDAPVVLFSATTVWLATRVLTGDRRVRTSVALAVSLGVAILFKGTALPLIPFVAVALLLAGGPAVRFGARLVRTVGVLAGAAVIGAWWWLRNLLVFHTLQPSGFESIRPPKPFPAGTGPDPFRFADVSWSTIARTFWGSFGGRAQWILSPVVFETATVLALGAILVWAFRREPGLRVAVALASLPAAVLVFQTANAWGSYSATTVVGATQGRYYFPALVAFIALSAIAWRRALTTDTGRRRATVVVSALGAALGCYALVFVYGSFAERSRVRVTPAGLDVLAASSPVPVPVLVSAWCAAVLLLAVAVVLAYGRVARRPRTEDDAVERDTTPAHAHERDTTPAHAHERDTTPAPADDPVLPDSTDVRSEHAG</sequence>